<dbReference type="GO" id="GO:0008237">
    <property type="term" value="F:metallopeptidase activity"/>
    <property type="evidence" value="ECO:0007669"/>
    <property type="project" value="UniProtKB-KW"/>
</dbReference>
<sequence length="152" mass="16723">MKKNINWKLFFLLIAVCAVTGVMVLPFTYALAIFYGGTAEEILFRLFLMTLLVWITSKIKKAKDGGPTKIGVWLAIIITGVIFGLGHLGIRNAMTAITGHVILRAVLLNGALSIIYGCLYWKKGLESAMIAHFSTDIVLHILIPHVIAPIFI</sequence>
<reference evidence="3 4" key="1">
    <citation type="submission" date="2023-03" db="EMBL/GenBank/DDBJ databases">
        <title>Bacillus Genome Sequencing.</title>
        <authorList>
            <person name="Dunlap C."/>
        </authorList>
    </citation>
    <scope>NUCLEOTIDE SEQUENCE [LARGE SCALE GENOMIC DNA]</scope>
    <source>
        <strain evidence="3 4">BD-525</strain>
    </source>
</reference>
<keyword evidence="1" id="KW-0472">Membrane</keyword>
<evidence type="ECO:0000256" key="1">
    <source>
        <dbReference type="SAM" id="Phobius"/>
    </source>
</evidence>
<evidence type="ECO:0000313" key="4">
    <source>
        <dbReference type="Proteomes" id="UP001344632"/>
    </source>
</evidence>
<dbReference type="InterPro" id="IPR003675">
    <property type="entry name" value="Rce1/LyrA-like_dom"/>
</dbReference>
<name>A0ABU6GKD6_9BACL</name>
<dbReference type="Pfam" id="PF02517">
    <property type="entry name" value="Rce1-like"/>
    <property type="match status" value="1"/>
</dbReference>
<keyword evidence="3" id="KW-0378">Hydrolase</keyword>
<feature type="transmembrane region" description="Helical" evidence="1">
    <location>
        <begin position="133"/>
        <end position="151"/>
    </location>
</feature>
<comment type="caution">
    <text evidence="3">The sequence shown here is derived from an EMBL/GenBank/DDBJ whole genome shotgun (WGS) entry which is preliminary data.</text>
</comment>
<gene>
    <name evidence="3" type="ORF">P4H66_08680</name>
</gene>
<accession>A0ABU6GKD6</accession>
<keyword evidence="1" id="KW-0812">Transmembrane</keyword>
<keyword evidence="3" id="KW-0482">Metalloprotease</keyword>
<protein>
    <submittedName>
        <fullName evidence="3">CPBP family intramembrane metalloprotease</fullName>
    </submittedName>
</protein>
<feature type="domain" description="CAAX prenyl protease 2/Lysostaphin resistance protein A-like" evidence="2">
    <location>
        <begin position="27"/>
        <end position="137"/>
    </location>
</feature>
<feature type="transmembrane region" description="Helical" evidence="1">
    <location>
        <begin position="42"/>
        <end position="59"/>
    </location>
</feature>
<keyword evidence="4" id="KW-1185">Reference proteome</keyword>
<evidence type="ECO:0000313" key="3">
    <source>
        <dbReference type="EMBL" id="MEC0239923.1"/>
    </source>
</evidence>
<keyword evidence="3" id="KW-0645">Protease</keyword>
<feature type="transmembrane region" description="Helical" evidence="1">
    <location>
        <begin position="71"/>
        <end position="90"/>
    </location>
</feature>
<evidence type="ECO:0000259" key="2">
    <source>
        <dbReference type="Pfam" id="PF02517"/>
    </source>
</evidence>
<dbReference type="Proteomes" id="UP001344632">
    <property type="component" value="Unassembled WGS sequence"/>
</dbReference>
<feature type="transmembrane region" description="Helical" evidence="1">
    <location>
        <begin position="102"/>
        <end position="121"/>
    </location>
</feature>
<proteinExistence type="predicted"/>
<dbReference type="EMBL" id="JARLKZ010000005">
    <property type="protein sequence ID" value="MEC0239923.1"/>
    <property type="molecule type" value="Genomic_DNA"/>
</dbReference>
<dbReference type="RefSeq" id="WP_326087228.1">
    <property type="nucleotide sequence ID" value="NZ_JARLKZ010000005.1"/>
</dbReference>
<keyword evidence="1" id="KW-1133">Transmembrane helix</keyword>
<organism evidence="3 4">
    <name type="scientific">Paenibacillus dokdonensis</name>
    <dbReference type="NCBI Taxonomy" id="2567944"/>
    <lineage>
        <taxon>Bacteria</taxon>
        <taxon>Bacillati</taxon>
        <taxon>Bacillota</taxon>
        <taxon>Bacilli</taxon>
        <taxon>Bacillales</taxon>
        <taxon>Paenibacillaceae</taxon>
        <taxon>Paenibacillus</taxon>
    </lineage>
</organism>